<proteinExistence type="predicted"/>
<dbReference type="STRING" id="286727.SAMN02982917_5268"/>
<evidence type="ECO:0000313" key="3">
    <source>
        <dbReference type="Proteomes" id="UP000192936"/>
    </source>
</evidence>
<keyword evidence="2" id="KW-0808">Transferase</keyword>
<dbReference type="InterPro" id="IPR016181">
    <property type="entry name" value="Acyl_CoA_acyltransferase"/>
</dbReference>
<evidence type="ECO:0000313" key="2">
    <source>
        <dbReference type="EMBL" id="SMF81969.1"/>
    </source>
</evidence>
<dbReference type="RefSeq" id="WP_085090049.1">
    <property type="nucleotide sequence ID" value="NZ_FXAK01000007.1"/>
</dbReference>
<feature type="domain" description="N-acetyltransferase" evidence="1">
    <location>
        <begin position="11"/>
        <end position="171"/>
    </location>
</feature>
<dbReference type="InterPro" id="IPR000182">
    <property type="entry name" value="GNAT_dom"/>
</dbReference>
<dbReference type="PANTHER" id="PTHR43792:SF1">
    <property type="entry name" value="N-ACETYLTRANSFERASE DOMAIN-CONTAINING PROTEIN"/>
    <property type="match status" value="1"/>
</dbReference>
<reference evidence="2 3" key="1">
    <citation type="submission" date="2017-04" db="EMBL/GenBank/DDBJ databases">
        <authorList>
            <person name="Afonso C.L."/>
            <person name="Miller P.J."/>
            <person name="Scott M.A."/>
            <person name="Spackman E."/>
            <person name="Goraichik I."/>
            <person name="Dimitrov K.M."/>
            <person name="Suarez D.L."/>
            <person name="Swayne D.E."/>
        </authorList>
    </citation>
    <scope>NUCLEOTIDE SEQUENCE [LARGE SCALE GENOMIC DNA]</scope>
    <source>
        <strain evidence="2 3">A2P</strain>
    </source>
</reference>
<evidence type="ECO:0000259" key="1">
    <source>
        <dbReference type="PROSITE" id="PS51186"/>
    </source>
</evidence>
<dbReference type="Pfam" id="PF13302">
    <property type="entry name" value="Acetyltransf_3"/>
    <property type="match status" value="1"/>
</dbReference>
<name>A0A1X7H944_9PROT</name>
<dbReference type="OrthoDB" id="6293260at2"/>
<dbReference type="Gene3D" id="3.40.630.30">
    <property type="match status" value="1"/>
</dbReference>
<dbReference type="SUPFAM" id="SSF55729">
    <property type="entry name" value="Acyl-CoA N-acyltransferases (Nat)"/>
    <property type="match status" value="1"/>
</dbReference>
<sequence length="190" mass="21124">MGEPVLETARLILRPTRAEDFDAWAAMMTDPQATVFIGGLQSRSVAWRGFVGMAGAWAIQGFGMFSVIEKASGRWVGRVGPWVPEGWPVTEVGWVLPRECWGRGYAMESAVAAIDWVFDHLGWTEVVHSIHPDNAASQAVARRLGSRIRGSGLLPEPMVPAEADFWRQTREEWFGDGRAQAVRSLQRRTC</sequence>
<dbReference type="PANTHER" id="PTHR43792">
    <property type="entry name" value="GNAT FAMILY, PUTATIVE (AFU_ORTHOLOGUE AFUA_3G00765)-RELATED-RELATED"/>
    <property type="match status" value="1"/>
</dbReference>
<dbReference type="InterPro" id="IPR051531">
    <property type="entry name" value="N-acetyltransferase"/>
</dbReference>
<dbReference type="PROSITE" id="PS51186">
    <property type="entry name" value="GNAT"/>
    <property type="match status" value="1"/>
</dbReference>
<organism evidence="2 3">
    <name type="scientific">Azospirillum oryzae</name>
    <dbReference type="NCBI Taxonomy" id="286727"/>
    <lineage>
        <taxon>Bacteria</taxon>
        <taxon>Pseudomonadati</taxon>
        <taxon>Pseudomonadota</taxon>
        <taxon>Alphaproteobacteria</taxon>
        <taxon>Rhodospirillales</taxon>
        <taxon>Azospirillaceae</taxon>
        <taxon>Azospirillum</taxon>
    </lineage>
</organism>
<dbReference type="AlphaFoldDB" id="A0A1X7H944"/>
<dbReference type="GO" id="GO:0016747">
    <property type="term" value="F:acyltransferase activity, transferring groups other than amino-acyl groups"/>
    <property type="evidence" value="ECO:0007669"/>
    <property type="project" value="InterPro"/>
</dbReference>
<protein>
    <submittedName>
        <fullName evidence="2">Protein N-acetyltransferase, RimJ/RimL family</fullName>
    </submittedName>
</protein>
<dbReference type="EMBL" id="FXAK01000007">
    <property type="protein sequence ID" value="SMF81969.1"/>
    <property type="molecule type" value="Genomic_DNA"/>
</dbReference>
<dbReference type="Proteomes" id="UP000192936">
    <property type="component" value="Unassembled WGS sequence"/>
</dbReference>
<accession>A0A1X7H944</accession>
<gene>
    <name evidence="2" type="ORF">SAMN02982917_5268</name>
</gene>